<dbReference type="STRING" id="37653.A0A0L8I8X8"/>
<keyword evidence="1" id="KW-0472">Membrane</keyword>
<dbReference type="GO" id="GO:0005245">
    <property type="term" value="F:voltage-gated calcium channel activity"/>
    <property type="evidence" value="ECO:0007669"/>
    <property type="project" value="TreeGrafter"/>
</dbReference>
<dbReference type="OrthoDB" id="5917530at2759"/>
<dbReference type="PANTHER" id="PTHR12107">
    <property type="entry name" value="VOLTAGE-DEPENDENT CALCIUM CHANNEL GAMMA SUBUNIT"/>
    <property type="match status" value="1"/>
</dbReference>
<gene>
    <name evidence="2" type="ORF">OCBIM_22027903mg</name>
</gene>
<dbReference type="EMBL" id="KQ416239">
    <property type="protein sequence ID" value="KOF97958.1"/>
    <property type="molecule type" value="Genomic_DNA"/>
</dbReference>
<proteinExistence type="predicted"/>
<dbReference type="GO" id="GO:0099590">
    <property type="term" value="P:neurotransmitter receptor internalization"/>
    <property type="evidence" value="ECO:0007669"/>
    <property type="project" value="TreeGrafter"/>
</dbReference>
<evidence type="ECO:0000313" key="2">
    <source>
        <dbReference type="EMBL" id="KOF97958.1"/>
    </source>
</evidence>
<dbReference type="InterPro" id="IPR051072">
    <property type="entry name" value="CACNG_subunit"/>
</dbReference>
<feature type="non-terminal residue" evidence="2">
    <location>
        <position position="1"/>
    </location>
</feature>
<feature type="transmembrane region" description="Helical" evidence="1">
    <location>
        <begin position="39"/>
        <end position="61"/>
    </location>
</feature>
<dbReference type="GO" id="GO:0051968">
    <property type="term" value="P:positive regulation of synaptic transmission, glutamatergic"/>
    <property type="evidence" value="ECO:0007669"/>
    <property type="project" value="TreeGrafter"/>
</dbReference>
<reference evidence="2" key="1">
    <citation type="submission" date="2015-07" db="EMBL/GenBank/DDBJ databases">
        <title>MeaNS - Measles Nucleotide Surveillance Program.</title>
        <authorList>
            <person name="Tran T."/>
            <person name="Druce J."/>
        </authorList>
    </citation>
    <scope>NUCLEOTIDE SEQUENCE</scope>
    <source>
        <strain evidence="2">UCB-OBI-ISO-001</strain>
        <tissue evidence="2">Gonad</tissue>
    </source>
</reference>
<dbReference type="AlphaFoldDB" id="A0A0L8I8X8"/>
<protein>
    <submittedName>
        <fullName evidence="2">Uncharacterized protein</fullName>
    </submittedName>
</protein>
<dbReference type="GO" id="GO:0032281">
    <property type="term" value="C:AMPA glutamate receptor complex"/>
    <property type="evidence" value="ECO:0007669"/>
    <property type="project" value="TreeGrafter"/>
</dbReference>
<dbReference type="GO" id="GO:0016247">
    <property type="term" value="F:channel regulator activity"/>
    <property type="evidence" value="ECO:0007669"/>
    <property type="project" value="TreeGrafter"/>
</dbReference>
<keyword evidence="1" id="KW-1133">Transmembrane helix</keyword>
<dbReference type="GO" id="GO:0098943">
    <property type="term" value="P:neurotransmitter receptor transport, postsynaptic endosome to lysosome"/>
    <property type="evidence" value="ECO:0007669"/>
    <property type="project" value="TreeGrafter"/>
</dbReference>
<evidence type="ECO:0000256" key="1">
    <source>
        <dbReference type="SAM" id="Phobius"/>
    </source>
</evidence>
<accession>A0A0L8I8X8</accession>
<dbReference type="GO" id="GO:0098839">
    <property type="term" value="C:postsynaptic density membrane"/>
    <property type="evidence" value="ECO:0007669"/>
    <property type="project" value="TreeGrafter"/>
</dbReference>
<dbReference type="Gene3D" id="1.20.140.150">
    <property type="match status" value="1"/>
</dbReference>
<dbReference type="GO" id="GO:0098970">
    <property type="term" value="P:postsynaptic neurotransmitter receptor diffusion trapping"/>
    <property type="evidence" value="ECO:0007669"/>
    <property type="project" value="TreeGrafter"/>
</dbReference>
<name>A0A0L8I8X8_OCTBM</name>
<dbReference type="GO" id="GO:0019226">
    <property type="term" value="P:transmission of nerve impulse"/>
    <property type="evidence" value="ECO:0007669"/>
    <property type="project" value="TreeGrafter"/>
</dbReference>
<organism evidence="2">
    <name type="scientific">Octopus bimaculoides</name>
    <name type="common">California two-spotted octopus</name>
    <dbReference type="NCBI Taxonomy" id="37653"/>
    <lineage>
        <taxon>Eukaryota</taxon>
        <taxon>Metazoa</taxon>
        <taxon>Spiralia</taxon>
        <taxon>Lophotrochozoa</taxon>
        <taxon>Mollusca</taxon>
        <taxon>Cephalopoda</taxon>
        <taxon>Coleoidea</taxon>
        <taxon>Octopodiformes</taxon>
        <taxon>Octopoda</taxon>
        <taxon>Incirrata</taxon>
        <taxon>Octopodidae</taxon>
        <taxon>Octopus</taxon>
    </lineage>
</organism>
<keyword evidence="1" id="KW-0812">Transmembrane</keyword>
<sequence length="100" mass="11047">LTLVAGLIMFISAVNDEVSHLPAANQPHPTITYSFAWSFFLAGLSFFLAEGTGVAGIYLFFRRNSSLDDMIQIIPGLEEKIPPEQRKAKNVGYPNFNIIS</sequence>
<dbReference type="PANTHER" id="PTHR12107:SF0">
    <property type="entry name" value="STARGAZIN (MAMMALIAN CALCIUM CHANNEL) HOMOLOG"/>
    <property type="match status" value="1"/>
</dbReference>